<reference evidence="2" key="1">
    <citation type="journal article" date="2022" name="Nat. Commun.">
        <title>Chromosome evolution and the genetic basis of agronomically important traits in greater yam.</title>
        <authorList>
            <person name="Bredeson J.V."/>
            <person name="Lyons J.B."/>
            <person name="Oniyinde I.O."/>
            <person name="Okereke N.R."/>
            <person name="Kolade O."/>
            <person name="Nnabue I."/>
            <person name="Nwadili C.O."/>
            <person name="Hribova E."/>
            <person name="Parker M."/>
            <person name="Nwogha J."/>
            <person name="Shu S."/>
            <person name="Carlson J."/>
            <person name="Kariba R."/>
            <person name="Muthemba S."/>
            <person name="Knop K."/>
            <person name="Barton G.J."/>
            <person name="Sherwood A.V."/>
            <person name="Lopez-Montes A."/>
            <person name="Asiedu R."/>
            <person name="Jamnadass R."/>
            <person name="Muchugi A."/>
            <person name="Goodstein D."/>
            <person name="Egesi C.N."/>
            <person name="Featherston J."/>
            <person name="Asfaw A."/>
            <person name="Simpson G.G."/>
            <person name="Dolezel J."/>
            <person name="Hendre P.S."/>
            <person name="Van Deynze A."/>
            <person name="Kumar P.L."/>
            <person name="Obidiegwu J.E."/>
            <person name="Bhattacharjee R."/>
            <person name="Rokhsar D.S."/>
        </authorList>
    </citation>
    <scope>NUCLEOTIDE SEQUENCE [LARGE SCALE GENOMIC DNA]</scope>
    <source>
        <strain evidence="2">cv. TDa95/00328</strain>
    </source>
</reference>
<sequence>MADLCSICGHQHKHEAGERCSVCGHRKPTPSENLEMQNISPWMKLFTALFGYRSPVPQATTSTTTSQIPNNTEDLSKGLYLLQLKERDQPRN</sequence>
<organism evidence="1 2">
    <name type="scientific">Dioscorea alata</name>
    <name type="common">Purple yam</name>
    <dbReference type="NCBI Taxonomy" id="55571"/>
    <lineage>
        <taxon>Eukaryota</taxon>
        <taxon>Viridiplantae</taxon>
        <taxon>Streptophyta</taxon>
        <taxon>Embryophyta</taxon>
        <taxon>Tracheophyta</taxon>
        <taxon>Spermatophyta</taxon>
        <taxon>Magnoliopsida</taxon>
        <taxon>Liliopsida</taxon>
        <taxon>Dioscoreales</taxon>
        <taxon>Dioscoreaceae</taxon>
        <taxon>Dioscorea</taxon>
    </lineage>
</organism>
<dbReference type="EC" id="3.1.3.48" evidence="1"/>
<evidence type="ECO:0000313" key="1">
    <source>
        <dbReference type="EMBL" id="KAH7674194.1"/>
    </source>
</evidence>
<proteinExistence type="predicted"/>
<keyword evidence="2" id="KW-1185">Reference proteome</keyword>
<gene>
    <name evidence="1" type="ORF">IHE45_08G056500</name>
</gene>
<keyword evidence="1" id="KW-0378">Hydrolase</keyword>
<comment type="caution">
    <text evidence="1">The sequence shown here is derived from an EMBL/GenBank/DDBJ whole genome shotgun (WGS) entry which is preliminary data.</text>
</comment>
<protein>
    <submittedName>
        <fullName evidence="1">Protein-tyrosine-phosphatase protein</fullName>
        <ecNumber evidence="1">3.1.3.48</ecNumber>
    </submittedName>
</protein>
<dbReference type="Proteomes" id="UP000827976">
    <property type="component" value="Chromosome 8"/>
</dbReference>
<dbReference type="EMBL" id="CM037018">
    <property type="protein sequence ID" value="KAH7674194.1"/>
    <property type="molecule type" value="Genomic_DNA"/>
</dbReference>
<accession>A0ACB7VJA7</accession>
<name>A0ACB7VJA7_DIOAL</name>
<evidence type="ECO:0000313" key="2">
    <source>
        <dbReference type="Proteomes" id="UP000827976"/>
    </source>
</evidence>